<evidence type="ECO:0000256" key="4">
    <source>
        <dbReference type="HAMAP-Rule" id="MF_01914"/>
    </source>
</evidence>
<dbReference type="NCBIfam" id="TIGR03002">
    <property type="entry name" value="outer_YhbN_LptA"/>
    <property type="match status" value="1"/>
</dbReference>
<dbReference type="GO" id="GO:0001530">
    <property type="term" value="F:lipopolysaccharide binding"/>
    <property type="evidence" value="ECO:0007669"/>
    <property type="project" value="InterPro"/>
</dbReference>
<keyword evidence="3 4" id="KW-0574">Periplasm</keyword>
<evidence type="ECO:0000313" key="8">
    <source>
        <dbReference type="Proteomes" id="UP000501534"/>
    </source>
</evidence>
<dbReference type="RefSeq" id="WP_171088738.1">
    <property type="nucleotide sequence ID" value="NZ_CP053069.1"/>
</dbReference>
<feature type="signal peptide" evidence="4">
    <location>
        <begin position="1"/>
        <end position="21"/>
    </location>
</feature>
<feature type="chain" id="PRO_5027197164" description="Lipopolysaccharide export system protein LptA" evidence="4">
    <location>
        <begin position="22"/>
        <end position="195"/>
    </location>
</feature>
<evidence type="ECO:0000259" key="6">
    <source>
        <dbReference type="Pfam" id="PF03968"/>
    </source>
</evidence>
<dbReference type="PANTHER" id="PTHR36504">
    <property type="entry name" value="LIPOPOLYSACCHARIDE EXPORT SYSTEM PROTEIN LPTA"/>
    <property type="match status" value="1"/>
</dbReference>
<reference evidence="7 8" key="1">
    <citation type="submission" date="2020-04" db="EMBL/GenBank/DDBJ databases">
        <title>Usitatibacter rugosus gen. nov., sp. nov. and Usitatibacter palustris sp. nov., novel members of Usitatibacteraceae fam. nov. within the order Nitrosomonadales isolated from soil.</title>
        <authorList>
            <person name="Huber K.J."/>
            <person name="Neumann-Schaal M."/>
            <person name="Geppert A."/>
            <person name="Luckner M."/>
            <person name="Wanner G."/>
            <person name="Overmann J."/>
        </authorList>
    </citation>
    <scope>NUCLEOTIDE SEQUENCE [LARGE SCALE GENOMIC DNA]</scope>
    <source>
        <strain evidence="7 8">0125_3</strain>
    </source>
</reference>
<dbReference type="EMBL" id="CP053069">
    <property type="protein sequence ID" value="QJR09035.1"/>
    <property type="molecule type" value="Genomic_DNA"/>
</dbReference>
<evidence type="ECO:0000256" key="3">
    <source>
        <dbReference type="ARBA" id="ARBA00022764"/>
    </source>
</evidence>
<keyword evidence="2 4" id="KW-0732">Signal</keyword>
<evidence type="ECO:0000256" key="1">
    <source>
        <dbReference type="ARBA" id="ARBA00022448"/>
    </source>
</evidence>
<dbReference type="GO" id="GO:0009279">
    <property type="term" value="C:cell outer membrane"/>
    <property type="evidence" value="ECO:0007669"/>
    <property type="project" value="TreeGrafter"/>
</dbReference>
<comment type="similarity">
    <text evidence="4">Belongs to the LptA family.</text>
</comment>
<dbReference type="HAMAP" id="MF_01914">
    <property type="entry name" value="LPS_assembly_LptA"/>
    <property type="match status" value="1"/>
</dbReference>
<keyword evidence="8" id="KW-1185">Reference proteome</keyword>
<evidence type="ECO:0000256" key="2">
    <source>
        <dbReference type="ARBA" id="ARBA00022729"/>
    </source>
</evidence>
<dbReference type="GO" id="GO:0017089">
    <property type="term" value="F:glycolipid transfer activity"/>
    <property type="evidence" value="ECO:0007669"/>
    <property type="project" value="TreeGrafter"/>
</dbReference>
<dbReference type="InterPro" id="IPR014340">
    <property type="entry name" value="LptA"/>
</dbReference>
<comment type="subcellular location">
    <subcellularLocation>
        <location evidence="4">Periplasm</location>
    </subcellularLocation>
</comment>
<gene>
    <name evidence="4 7" type="primary">lptA</name>
    <name evidence="7" type="ORF">DSM104443_00070</name>
</gene>
<accession>A0A6M4GPP0</accession>
<evidence type="ECO:0000313" key="7">
    <source>
        <dbReference type="EMBL" id="QJR09035.1"/>
    </source>
</evidence>
<comment type="function">
    <text evidence="4">Involved in the assembly of lipopolysaccharide (LPS). Required for the translocation of LPS from the inner membrane to the outer membrane.</text>
</comment>
<dbReference type="Proteomes" id="UP000501534">
    <property type="component" value="Chromosome"/>
</dbReference>
<organism evidence="7 8">
    <name type="scientific">Usitatibacter rugosus</name>
    <dbReference type="NCBI Taxonomy" id="2732067"/>
    <lineage>
        <taxon>Bacteria</taxon>
        <taxon>Pseudomonadati</taxon>
        <taxon>Pseudomonadota</taxon>
        <taxon>Betaproteobacteria</taxon>
        <taxon>Nitrosomonadales</taxon>
        <taxon>Usitatibacteraceae</taxon>
        <taxon>Usitatibacter</taxon>
    </lineage>
</organism>
<dbReference type="AlphaFoldDB" id="A0A6M4GPP0"/>
<evidence type="ECO:0000256" key="5">
    <source>
        <dbReference type="SAM" id="MobiDB-lite"/>
    </source>
</evidence>
<sequence length="195" mass="21177" precursor="true">MRTLRLTLLTALALAALPVLAEKSDREKEINIGADLLTGDDNARVTVFDGNVVITQGTMRITANKVTVKEDAERNKFYVANGAPVTFRQKRDKAEDFIEGWAARAEFDDKSSKLKLFDKARLKSVQGEITGDLITYDTSRELFEVGAAQPGTPGSRVKATLVPQKKDAKDGKDAKSEAKPSSPLTLKSDSGPATH</sequence>
<dbReference type="KEGG" id="uru:DSM104443_00070"/>
<dbReference type="GO" id="GO:0015920">
    <property type="term" value="P:lipopolysaccharide transport"/>
    <property type="evidence" value="ECO:0007669"/>
    <property type="project" value="UniProtKB-UniRule"/>
</dbReference>
<comment type="subunit">
    <text evidence="4">Component of the lipopolysaccharide transport and assembly complex.</text>
</comment>
<dbReference type="GO" id="GO:0043165">
    <property type="term" value="P:Gram-negative-bacterium-type cell outer membrane assembly"/>
    <property type="evidence" value="ECO:0007669"/>
    <property type="project" value="UniProtKB-UniRule"/>
</dbReference>
<proteinExistence type="inferred from homology"/>
<dbReference type="Gene3D" id="2.60.450.10">
    <property type="entry name" value="Lipopolysaccharide (LPS) transport protein A like domain"/>
    <property type="match status" value="1"/>
</dbReference>
<dbReference type="InterPro" id="IPR005653">
    <property type="entry name" value="OstA-like_N"/>
</dbReference>
<feature type="region of interest" description="Disordered" evidence="5">
    <location>
        <begin position="146"/>
        <end position="195"/>
    </location>
</feature>
<dbReference type="PANTHER" id="PTHR36504:SF1">
    <property type="entry name" value="LIPOPOLYSACCHARIDE EXPORT SYSTEM PROTEIN LPTA"/>
    <property type="match status" value="1"/>
</dbReference>
<feature type="domain" description="Organic solvent tolerance-like N-terminal" evidence="6">
    <location>
        <begin position="32"/>
        <end position="140"/>
    </location>
</feature>
<dbReference type="Pfam" id="PF03968">
    <property type="entry name" value="LptD_N"/>
    <property type="match status" value="1"/>
</dbReference>
<dbReference type="GO" id="GO:0030288">
    <property type="term" value="C:outer membrane-bounded periplasmic space"/>
    <property type="evidence" value="ECO:0007669"/>
    <property type="project" value="TreeGrafter"/>
</dbReference>
<feature type="compositionally biased region" description="Basic and acidic residues" evidence="5">
    <location>
        <begin position="164"/>
        <end position="178"/>
    </location>
</feature>
<name>A0A6M4GPP0_9PROT</name>
<protein>
    <recommendedName>
        <fullName evidence="4">Lipopolysaccharide export system protein LptA</fullName>
    </recommendedName>
</protein>
<dbReference type="InterPro" id="IPR052037">
    <property type="entry name" value="LPS_export_LptA"/>
</dbReference>
<keyword evidence="1 4" id="KW-0813">Transport</keyword>
<feature type="compositionally biased region" description="Polar residues" evidence="5">
    <location>
        <begin position="182"/>
        <end position="195"/>
    </location>
</feature>